<dbReference type="PANTHER" id="PTHR45947">
    <property type="entry name" value="SULFOQUINOVOSYL TRANSFERASE SQD2"/>
    <property type="match status" value="1"/>
</dbReference>
<dbReference type="InterPro" id="IPR028098">
    <property type="entry name" value="Glyco_trans_4-like_N"/>
</dbReference>
<dbReference type="Pfam" id="PF00534">
    <property type="entry name" value="Glycos_transf_1"/>
    <property type="match status" value="1"/>
</dbReference>
<accession>A0A1G6ZFH5</accession>
<organism evidence="3 4">
    <name type="scientific">Natrinema hispanicum</name>
    <dbReference type="NCBI Taxonomy" id="392421"/>
    <lineage>
        <taxon>Archaea</taxon>
        <taxon>Methanobacteriati</taxon>
        <taxon>Methanobacteriota</taxon>
        <taxon>Stenosarchaea group</taxon>
        <taxon>Halobacteria</taxon>
        <taxon>Halobacteriales</taxon>
        <taxon>Natrialbaceae</taxon>
        <taxon>Natrinema</taxon>
    </lineage>
</organism>
<gene>
    <name evidence="3" type="ORF">SAMN05192552_10984</name>
</gene>
<evidence type="ECO:0000259" key="1">
    <source>
        <dbReference type="Pfam" id="PF00534"/>
    </source>
</evidence>
<evidence type="ECO:0000259" key="2">
    <source>
        <dbReference type="Pfam" id="PF13439"/>
    </source>
</evidence>
<evidence type="ECO:0000313" key="4">
    <source>
        <dbReference type="Proteomes" id="UP000324021"/>
    </source>
</evidence>
<dbReference type="Gene3D" id="3.40.50.2000">
    <property type="entry name" value="Glycogen Phosphorylase B"/>
    <property type="match status" value="2"/>
</dbReference>
<proteinExistence type="predicted"/>
<dbReference type="AlphaFoldDB" id="A0A1G6ZFH5"/>
<keyword evidence="3" id="KW-0808">Transferase</keyword>
<sequence>MHIMVVGVKDRPTYIRSLLPRLRDSENKLTYVSADPEADIQIPLSTGSDIEFLIKFTIYVVLSRFPDDVDVVHARRIVTLFPYTIYSTNAKLVATCPGPLTEEMAMNHSKWFVRLYNIIERLSLFKTDIIIAQSESSKYYLISKYSTIEDKITVIPFGADSDKFYPRDKKRMRQKHGIPIGQNVILYAGRFSDVKNISLLINAFSEVRQGDDWQLLLAGEGETEHEIRDLIQSKDLDPFVSFLGYLPQNELGEVMSLSDCFVLTSISEGGPKVIREAISCGLPVVSTDVGEANEIITNGENGYVVEEFESKAIASRIQDVINSQETFRQDCINMSTGFDSNYREIVNIYTDLTDSMCVS</sequence>
<dbReference type="GO" id="GO:0016757">
    <property type="term" value="F:glycosyltransferase activity"/>
    <property type="evidence" value="ECO:0007669"/>
    <property type="project" value="InterPro"/>
</dbReference>
<dbReference type="Proteomes" id="UP000324021">
    <property type="component" value="Unassembled WGS sequence"/>
</dbReference>
<feature type="domain" description="Glycosyl transferase family 1" evidence="1">
    <location>
        <begin position="168"/>
        <end position="332"/>
    </location>
</feature>
<reference evidence="3 4" key="1">
    <citation type="submission" date="2016-10" db="EMBL/GenBank/DDBJ databases">
        <authorList>
            <person name="Varghese N."/>
            <person name="Submissions S."/>
        </authorList>
    </citation>
    <scope>NUCLEOTIDE SEQUENCE [LARGE SCALE GENOMIC DNA]</scope>
    <source>
        <strain evidence="3 4">CDM_1</strain>
    </source>
</reference>
<dbReference type="EMBL" id="FMZP01000098">
    <property type="protein sequence ID" value="SDE01103.1"/>
    <property type="molecule type" value="Genomic_DNA"/>
</dbReference>
<dbReference type="InterPro" id="IPR001296">
    <property type="entry name" value="Glyco_trans_1"/>
</dbReference>
<dbReference type="SUPFAM" id="SSF53756">
    <property type="entry name" value="UDP-Glycosyltransferase/glycogen phosphorylase"/>
    <property type="match status" value="1"/>
</dbReference>
<protein>
    <submittedName>
        <fullName evidence="3">Glycosyltransferase involved in cell wall bisynthesis</fullName>
    </submittedName>
</protein>
<dbReference type="PANTHER" id="PTHR45947:SF3">
    <property type="entry name" value="SULFOQUINOVOSYL TRANSFERASE SQD2"/>
    <property type="match status" value="1"/>
</dbReference>
<name>A0A1G6ZFH5_9EURY</name>
<dbReference type="CDD" id="cd03801">
    <property type="entry name" value="GT4_PimA-like"/>
    <property type="match status" value="1"/>
</dbReference>
<dbReference type="Pfam" id="PF13439">
    <property type="entry name" value="Glyco_transf_4"/>
    <property type="match status" value="1"/>
</dbReference>
<evidence type="ECO:0000313" key="3">
    <source>
        <dbReference type="EMBL" id="SDE01103.1"/>
    </source>
</evidence>
<feature type="domain" description="Glycosyltransferase subfamily 4-like N-terminal" evidence="2">
    <location>
        <begin position="56"/>
        <end position="162"/>
    </location>
</feature>
<dbReference type="InterPro" id="IPR050194">
    <property type="entry name" value="Glycosyltransferase_grp1"/>
</dbReference>